<evidence type="ECO:0000256" key="3">
    <source>
        <dbReference type="ARBA" id="ARBA00022578"/>
    </source>
</evidence>
<dbReference type="GO" id="GO:0004803">
    <property type="term" value="F:transposase activity"/>
    <property type="evidence" value="ECO:0007669"/>
    <property type="project" value="UniProtKB-UniRule"/>
</dbReference>
<evidence type="ECO:0000313" key="8">
    <source>
        <dbReference type="Proteomes" id="UP000019486"/>
    </source>
</evidence>
<dbReference type="Proteomes" id="UP000019486">
    <property type="component" value="Unassembled WGS sequence"/>
</dbReference>
<keyword evidence="5 6" id="KW-0233">DNA recombination</keyword>
<sequence length="72" mass="7823">MLVMIGATLEGKKELLGFQVGVRESAQSWRELLIDLKARGLTIAPELAAADGALGFWKALGEVFPGTRHQRC</sequence>
<dbReference type="AlphaFoldDB" id="W9H009"/>
<evidence type="ECO:0000256" key="2">
    <source>
        <dbReference type="ARBA" id="ARBA00010961"/>
    </source>
</evidence>
<organism evidence="7 8">
    <name type="scientific">Skermanella stibiiresistens SB22</name>
    <dbReference type="NCBI Taxonomy" id="1385369"/>
    <lineage>
        <taxon>Bacteria</taxon>
        <taxon>Pseudomonadati</taxon>
        <taxon>Pseudomonadota</taxon>
        <taxon>Alphaproteobacteria</taxon>
        <taxon>Rhodospirillales</taxon>
        <taxon>Azospirillaceae</taxon>
        <taxon>Skermanella</taxon>
    </lineage>
</organism>
<protein>
    <recommendedName>
        <fullName evidence="6">Mutator family transposase</fullName>
    </recommendedName>
</protein>
<keyword evidence="3 6" id="KW-0815">Transposition</keyword>
<dbReference type="EMBL" id="AVFL01000031">
    <property type="protein sequence ID" value="EWY37078.1"/>
    <property type="molecule type" value="Genomic_DNA"/>
</dbReference>
<evidence type="ECO:0000256" key="4">
    <source>
        <dbReference type="ARBA" id="ARBA00023125"/>
    </source>
</evidence>
<reference evidence="7 8" key="1">
    <citation type="submission" date="2013-08" db="EMBL/GenBank/DDBJ databases">
        <title>The genome sequence of Skermanella stibiiresistens.</title>
        <authorList>
            <person name="Zhu W."/>
            <person name="Wang G."/>
        </authorList>
    </citation>
    <scope>NUCLEOTIDE SEQUENCE [LARGE SCALE GENOMIC DNA]</scope>
    <source>
        <strain evidence="7 8">SB22</strain>
    </source>
</reference>
<proteinExistence type="inferred from homology"/>
<keyword evidence="4 6" id="KW-0238">DNA-binding</keyword>
<dbReference type="PANTHER" id="PTHR33217">
    <property type="entry name" value="TRANSPOSASE FOR INSERTION SEQUENCE ELEMENT IS1081"/>
    <property type="match status" value="1"/>
</dbReference>
<dbReference type="STRING" id="1385369.N825_21775"/>
<gene>
    <name evidence="7" type="ORF">N825_21775</name>
</gene>
<dbReference type="GO" id="GO:0003677">
    <property type="term" value="F:DNA binding"/>
    <property type="evidence" value="ECO:0007669"/>
    <property type="project" value="UniProtKB-UniRule"/>
</dbReference>
<comment type="caution">
    <text evidence="7">The sequence shown here is derived from an EMBL/GenBank/DDBJ whole genome shotgun (WGS) entry which is preliminary data.</text>
</comment>
<comment type="function">
    <text evidence="1 6">Required for the transposition of the insertion element.</text>
</comment>
<dbReference type="GO" id="GO:0006313">
    <property type="term" value="P:DNA transposition"/>
    <property type="evidence" value="ECO:0007669"/>
    <property type="project" value="UniProtKB-UniRule"/>
</dbReference>
<dbReference type="PANTHER" id="PTHR33217:SF9">
    <property type="entry name" value="MUTATOR FAMILY TRANSPOSASE"/>
    <property type="match status" value="1"/>
</dbReference>
<accession>W9H009</accession>
<evidence type="ECO:0000256" key="1">
    <source>
        <dbReference type="ARBA" id="ARBA00002190"/>
    </source>
</evidence>
<evidence type="ECO:0000313" key="7">
    <source>
        <dbReference type="EMBL" id="EWY37078.1"/>
    </source>
</evidence>
<keyword evidence="8" id="KW-1185">Reference proteome</keyword>
<evidence type="ECO:0000256" key="6">
    <source>
        <dbReference type="RuleBase" id="RU365089"/>
    </source>
</evidence>
<dbReference type="Pfam" id="PF00872">
    <property type="entry name" value="Transposase_mut"/>
    <property type="match status" value="1"/>
</dbReference>
<keyword evidence="6" id="KW-0814">Transposable element</keyword>
<evidence type="ECO:0000256" key="5">
    <source>
        <dbReference type="ARBA" id="ARBA00023172"/>
    </source>
</evidence>
<dbReference type="InterPro" id="IPR001207">
    <property type="entry name" value="Transposase_mutator"/>
</dbReference>
<name>W9H009_9PROT</name>
<comment type="similarity">
    <text evidence="2 6">Belongs to the transposase mutator family.</text>
</comment>